<protein>
    <submittedName>
        <fullName evidence="2">DrmE family protein</fullName>
    </submittedName>
</protein>
<gene>
    <name evidence="2" type="ORF">ACFO3S_26500</name>
</gene>
<dbReference type="Pfam" id="PF24957">
    <property type="entry name" value="DrmE_C"/>
    <property type="match status" value="1"/>
</dbReference>
<comment type="caution">
    <text evidence="2">The sequence shown here is derived from an EMBL/GenBank/DDBJ whole genome shotgun (WGS) entry which is preliminary data.</text>
</comment>
<reference evidence="3" key="1">
    <citation type="journal article" date="2019" name="Int. J. Syst. Evol. Microbiol.">
        <title>The Global Catalogue of Microorganisms (GCM) 10K type strain sequencing project: providing services to taxonomists for standard genome sequencing and annotation.</title>
        <authorList>
            <consortium name="The Broad Institute Genomics Platform"/>
            <consortium name="The Broad Institute Genome Sequencing Center for Infectious Disease"/>
            <person name="Wu L."/>
            <person name="Ma J."/>
        </authorList>
    </citation>
    <scope>NUCLEOTIDE SEQUENCE [LARGE SCALE GENOMIC DNA]</scope>
    <source>
        <strain evidence="3">CCUG 49571</strain>
    </source>
</reference>
<sequence length="917" mass="105001">MSKSLNTANILNAIRPDRLLISDSLQDLTLPGLLDFVNDFSYKDLGRGMLNHDLFCLVETLTTFENDEEGTTTAKVQTSDLDNILLSLSLKAFLKSKKTSHKCNLAFLTPPFSYSFPLMLSYHLILQHLAEKISPELSAKFPPGTGILIISDNIELYSHIGRTSIQSNQLWQYINTYEVKANRFKKFTFSKDTKHVQKNDGSLPWISLFRAVRRQLPEQLDMLPQVIIVDVQPLRHRKRIAELLEWAKKFAPHIIVIAPLFDDGVYQSIKKHMDLVIPIDSYGVDYLRQVFQLRDQIELNPVTASWSLSASQSYIQLKDSIDVYLLKGVNALEELVKEIDESLSITRHKDGQQHPVFRKLKSLVNDMLSLPVPLEIYEQVREINGKSKLLDIVKATLKVTSEEEADRKLIAHILPQLVRDIVALYELLYGHPRTPKGEALLRLLHTIRNEQVTVVVANNFAAQELKLWIRMQTKWTAKEAEYISVITQDQWAKNQLKEIYLEDNKAPDHVVLLSPWKLKYIGAFFIHAKSKVSCISYEHEINLYRYQINKAFGQNNGYIEDLIHSLLSIPKVDLTSLRPLPTKRTNVFVRTINVKPMNASDFVASESFTSIDTLFEDEMLLGMLGEQEEQEIDEDDDNSVIPILSDMHIEDTVVGDRIICVKITGKTSHQNDNQLVWFVPSEVPLKIVKKSTLESMSPLAAKPGDSWIILKKNQRRELFETILKLSSNTMIMKWIEFNVAEWRDMLNLLWNHFHKPHNFKKHTYESIRKAIQEHGGNVETTYTIANWINGDVSSVKNAANVRAVAKIIGEQGYLEKWKTIYKAMRRLWNIHIQLGQVLGVVISDIAAQAATDYASEWVEVGKDIKLPLDDIMASIELVEILKVESEKDYHVPSTYIEKAITEQMAVKLIKKGLIGFE</sequence>
<evidence type="ECO:0000259" key="1">
    <source>
        <dbReference type="Pfam" id="PF24957"/>
    </source>
</evidence>
<name>A0ABV9FIJ5_9BACL</name>
<keyword evidence="3" id="KW-1185">Reference proteome</keyword>
<dbReference type="EMBL" id="JBHSEP010000031">
    <property type="protein sequence ID" value="MFC4601815.1"/>
    <property type="molecule type" value="Genomic_DNA"/>
</dbReference>
<dbReference type="RefSeq" id="WP_378102403.1">
    <property type="nucleotide sequence ID" value="NZ_JBHSEP010000031.1"/>
</dbReference>
<evidence type="ECO:0000313" key="3">
    <source>
        <dbReference type="Proteomes" id="UP001596028"/>
    </source>
</evidence>
<dbReference type="Proteomes" id="UP001596028">
    <property type="component" value="Unassembled WGS sequence"/>
</dbReference>
<proteinExistence type="predicted"/>
<organism evidence="2 3">
    <name type="scientific">Cohnella hongkongensis</name>
    <dbReference type="NCBI Taxonomy" id="178337"/>
    <lineage>
        <taxon>Bacteria</taxon>
        <taxon>Bacillati</taxon>
        <taxon>Bacillota</taxon>
        <taxon>Bacilli</taxon>
        <taxon>Bacillales</taxon>
        <taxon>Paenibacillaceae</taxon>
        <taxon>Cohnella</taxon>
    </lineage>
</organism>
<dbReference type="InterPro" id="IPR056666">
    <property type="entry name" value="DrmE_C"/>
</dbReference>
<feature type="domain" description="DISARM protein DrmE C-terminal" evidence="1">
    <location>
        <begin position="702"/>
        <end position="841"/>
    </location>
</feature>
<dbReference type="NCBIfam" id="NF038316">
    <property type="entry name" value="DrmE_fam"/>
    <property type="match status" value="1"/>
</dbReference>
<evidence type="ECO:0000313" key="2">
    <source>
        <dbReference type="EMBL" id="MFC4601815.1"/>
    </source>
</evidence>
<dbReference type="InterPro" id="IPR049794">
    <property type="entry name" value="DrmE"/>
</dbReference>
<accession>A0ABV9FIJ5</accession>